<proteinExistence type="inferred from homology"/>
<evidence type="ECO:0000256" key="4">
    <source>
        <dbReference type="ARBA" id="ARBA00023242"/>
    </source>
</evidence>
<comment type="function">
    <text evidence="6">Component of the Mediator complex, a coactivator involved in the regulated transcription of nearly all RNA polymerase II-dependent genes. Mediator functions as a bridge to convey information from gene-specific regulatory proteins to the basal RNA polymerase II transcription machinery. Mediator is recruited to promoters by direct interactions with regulatory proteins and serves as a scaffold for the assembly of a functional preinitiation complex with RNA polymerase II and the general transcription factors.</text>
</comment>
<dbReference type="Pfam" id="PF08612">
    <property type="entry name" value="Med20"/>
    <property type="match status" value="1"/>
</dbReference>
<comment type="similarity">
    <text evidence="2 6">Belongs to the Mediator complex subunit 20 family.</text>
</comment>
<evidence type="ECO:0000256" key="3">
    <source>
        <dbReference type="ARBA" id="ARBA00019690"/>
    </source>
</evidence>
<organism evidence="7">
    <name type="scientific">Arion vulgaris</name>
    <dbReference type="NCBI Taxonomy" id="1028688"/>
    <lineage>
        <taxon>Eukaryota</taxon>
        <taxon>Metazoa</taxon>
        <taxon>Spiralia</taxon>
        <taxon>Lophotrochozoa</taxon>
        <taxon>Mollusca</taxon>
        <taxon>Gastropoda</taxon>
        <taxon>Heterobranchia</taxon>
        <taxon>Euthyneura</taxon>
        <taxon>Panpulmonata</taxon>
        <taxon>Eupulmonata</taxon>
        <taxon>Stylommatophora</taxon>
        <taxon>Helicina</taxon>
        <taxon>Arionoidea</taxon>
        <taxon>Arionidae</taxon>
        <taxon>Arion</taxon>
    </lineage>
</organism>
<accession>A0A0B7AXI0</accession>
<reference evidence="7" key="1">
    <citation type="submission" date="2014-12" db="EMBL/GenBank/DDBJ databases">
        <title>Insight into the proteome of Arion vulgaris.</title>
        <authorList>
            <person name="Aradska J."/>
            <person name="Bulat T."/>
            <person name="Smidak R."/>
            <person name="Sarate P."/>
            <person name="Gangsoo J."/>
            <person name="Sialana F."/>
            <person name="Bilban M."/>
            <person name="Lubec G."/>
        </authorList>
    </citation>
    <scope>NUCLEOTIDE SEQUENCE</scope>
    <source>
        <tissue evidence="7">Skin</tissue>
    </source>
</reference>
<gene>
    <name evidence="7" type="primary">ORF143630</name>
    <name evidence="6" type="synonym">MED20</name>
</gene>
<evidence type="ECO:0000256" key="2">
    <source>
        <dbReference type="ARBA" id="ARBA00010743"/>
    </source>
</evidence>
<dbReference type="GO" id="GO:0006357">
    <property type="term" value="P:regulation of transcription by RNA polymerase II"/>
    <property type="evidence" value="ECO:0007669"/>
    <property type="project" value="InterPro"/>
</dbReference>
<dbReference type="EMBL" id="HACG01037750">
    <property type="protein sequence ID" value="CEK84615.1"/>
    <property type="molecule type" value="Transcribed_RNA"/>
</dbReference>
<keyword evidence="6" id="KW-0804">Transcription</keyword>
<evidence type="ECO:0000256" key="6">
    <source>
        <dbReference type="RuleBase" id="RU364152"/>
    </source>
</evidence>
<dbReference type="GO" id="GO:0003713">
    <property type="term" value="F:transcription coactivator activity"/>
    <property type="evidence" value="ECO:0007669"/>
    <property type="project" value="TreeGrafter"/>
</dbReference>
<evidence type="ECO:0000256" key="5">
    <source>
        <dbReference type="ARBA" id="ARBA00031954"/>
    </source>
</evidence>
<protein>
    <recommendedName>
        <fullName evidence="3 6">Mediator of RNA polymerase II transcription subunit 20</fullName>
    </recommendedName>
    <alternativeName>
        <fullName evidence="5 6">Mediator complex subunit 20</fullName>
    </alternativeName>
</protein>
<feature type="non-terminal residue" evidence="7">
    <location>
        <position position="1"/>
    </location>
</feature>
<dbReference type="AlphaFoldDB" id="A0A0B7AXI0"/>
<keyword evidence="6" id="KW-0010">Activator</keyword>
<evidence type="ECO:0000313" key="7">
    <source>
        <dbReference type="EMBL" id="CEK84615.1"/>
    </source>
</evidence>
<comment type="subcellular location">
    <subcellularLocation>
        <location evidence="1 6">Nucleus</location>
    </subcellularLocation>
</comment>
<dbReference type="GO" id="GO:0016592">
    <property type="term" value="C:mediator complex"/>
    <property type="evidence" value="ECO:0007669"/>
    <property type="project" value="InterPro"/>
</dbReference>
<dbReference type="PANTHER" id="PTHR12465">
    <property type="entry name" value="UBIQUITIN SPECIFIC PROTEASE HOMOLOG 49"/>
    <property type="match status" value="1"/>
</dbReference>
<name>A0A0B7AXI0_9EUPU</name>
<comment type="subunit">
    <text evidence="6">Component of the Mediator complex.</text>
</comment>
<sequence length="225" mass="24994">RALSLLKRFTCIQYTKQCTNMGVSCVFSYPVPEGRSGAHVVDVLQKQVETMGGIKTGTFHVDCETYQSVMLNTPKTLHILHNSEHPASCFAILDSGATLVADMLFNSLMSNLRNFYQVRKGAKIESKGNRFQLADFIFKIGSVSLAGSFKGILIEAEYCPCVVASECWNMLKELLQSLIGNIAESPPPALKLRMDEIYTPATTLLQYQDHFSNFRKAAAMSQPPR</sequence>
<keyword evidence="6" id="KW-0805">Transcription regulation</keyword>
<evidence type="ECO:0000256" key="1">
    <source>
        <dbReference type="ARBA" id="ARBA00004123"/>
    </source>
</evidence>
<dbReference type="InterPro" id="IPR013921">
    <property type="entry name" value="Mediator_Med20"/>
</dbReference>
<keyword evidence="4 6" id="KW-0539">Nucleus</keyword>
<dbReference type="PANTHER" id="PTHR12465:SF0">
    <property type="entry name" value="MEDIATOR OF RNA POLYMERASE II TRANSCRIPTION SUBUNIT 20"/>
    <property type="match status" value="1"/>
</dbReference>